<protein>
    <recommendedName>
        <fullName evidence="8">Xylanolytic transcriptional activator regulatory domain-containing protein</fullName>
    </recommendedName>
</protein>
<keyword evidence="4" id="KW-0238">DNA-binding</keyword>
<dbReference type="CDD" id="cd12148">
    <property type="entry name" value="fungal_TF_MHR"/>
    <property type="match status" value="1"/>
</dbReference>
<feature type="compositionally biased region" description="Basic and acidic residues" evidence="7">
    <location>
        <begin position="69"/>
        <end position="89"/>
    </location>
</feature>
<sequence>MSTRQFRLSDGYCKRNLSHVQPSSTTNLGMCNREAPCNQCVRSKSEYCVYIQIDDDECSVQRHLKRKRTNSEHVHQSSRREKEDSHTYCEDVPSSEGVSPVFRTGFEPPRPDSVVSTPTEITHKGICSNGSSSSEDGSGVLPIRGIFLDSRFFGPSHWINSAVHVSESRAQESTHTLLTHGVEQFRKVHTLQRAVEKEPGGNLYRQCRELTETRRSQNSIPQLLVTNLKDLIPPQAITDQLIQAYLRTFESVLRVLHVPLFLHECQGFWERPLASSEDFQLQLLLVISIGALFSPKLRDSCNESVWIHAAESRLLSNGGDRWTGLTGVQNFCLLMMARLVSPYHSGADLVGLSVESLMRVAMRIGLHISPKMLPQMSFYEQELRRRLWSTVLEISLQFSIEVGAVPLIPMDGVDFELPLNVPDESFDQNTETEPTSKPLDDLSHTSIQIFLMESFPVRLEIARMVNCPRREIPYQRLLQLSSRLSAHCRSTQARLNVGNNKAQSQKFPVRLLNMFMYRYLLALHVPFALKASTDPTLYFSRKVSLEVALSLLDHPTGPDEDDYVRVMIIGSGVMSSSLNLAILVVSAELSDMLENEVSALTPISSAMNRQPLRKILDENIELISRRISQGQPDIQVSMLFAGLTAQIDAAQAGQPADDAILDAFHRCLSENFNTLKTRMLDHQVLDPILESTTGCFDLLNTAWDSGPLPEWVLPDGT</sequence>
<comment type="caution">
    <text evidence="9">The sequence shown here is derived from an EMBL/GenBank/DDBJ whole genome shotgun (WGS) entry which is preliminary data.</text>
</comment>
<gene>
    <name evidence="9" type="ORF">N7482_006363</name>
</gene>
<dbReference type="Pfam" id="PF04082">
    <property type="entry name" value="Fungal_trans"/>
    <property type="match status" value="1"/>
</dbReference>
<evidence type="ECO:0000313" key="10">
    <source>
        <dbReference type="Proteomes" id="UP001149163"/>
    </source>
</evidence>
<evidence type="ECO:0000259" key="8">
    <source>
        <dbReference type="Pfam" id="PF04082"/>
    </source>
</evidence>
<dbReference type="GO" id="GO:0001228">
    <property type="term" value="F:DNA-binding transcription activator activity, RNA polymerase II-specific"/>
    <property type="evidence" value="ECO:0007669"/>
    <property type="project" value="TreeGrafter"/>
</dbReference>
<dbReference type="InterPro" id="IPR007219">
    <property type="entry name" value="XnlR_reg_dom"/>
</dbReference>
<dbReference type="Proteomes" id="UP001149163">
    <property type="component" value="Unassembled WGS sequence"/>
</dbReference>
<accession>A0A9W9I9V7</accession>
<evidence type="ECO:0000256" key="4">
    <source>
        <dbReference type="ARBA" id="ARBA00023125"/>
    </source>
</evidence>
<evidence type="ECO:0000256" key="3">
    <source>
        <dbReference type="ARBA" id="ARBA00023015"/>
    </source>
</evidence>
<evidence type="ECO:0000256" key="2">
    <source>
        <dbReference type="ARBA" id="ARBA00022833"/>
    </source>
</evidence>
<keyword evidence="1" id="KW-0479">Metal-binding</keyword>
<name>A0A9W9I9V7_9EURO</name>
<dbReference type="InterPro" id="IPR051430">
    <property type="entry name" value="Fungal_TF_Env_Response"/>
</dbReference>
<dbReference type="GeneID" id="81427664"/>
<dbReference type="PANTHER" id="PTHR31944:SF131">
    <property type="entry name" value="HEME-RESPONSIVE ZINC FINGER TRANSCRIPTION FACTOR HAP1"/>
    <property type="match status" value="1"/>
</dbReference>
<organism evidence="9 10">
    <name type="scientific">Penicillium canariense</name>
    <dbReference type="NCBI Taxonomy" id="189055"/>
    <lineage>
        <taxon>Eukaryota</taxon>
        <taxon>Fungi</taxon>
        <taxon>Dikarya</taxon>
        <taxon>Ascomycota</taxon>
        <taxon>Pezizomycotina</taxon>
        <taxon>Eurotiomycetes</taxon>
        <taxon>Eurotiomycetidae</taxon>
        <taxon>Eurotiales</taxon>
        <taxon>Aspergillaceae</taxon>
        <taxon>Penicillium</taxon>
    </lineage>
</organism>
<reference evidence="9" key="1">
    <citation type="submission" date="2022-11" db="EMBL/GenBank/DDBJ databases">
        <authorList>
            <person name="Petersen C."/>
        </authorList>
    </citation>
    <scope>NUCLEOTIDE SEQUENCE</scope>
    <source>
        <strain evidence="9">IBT 26290</strain>
    </source>
</reference>
<evidence type="ECO:0000256" key="6">
    <source>
        <dbReference type="ARBA" id="ARBA00023242"/>
    </source>
</evidence>
<dbReference type="GO" id="GO:0006351">
    <property type="term" value="P:DNA-templated transcription"/>
    <property type="evidence" value="ECO:0007669"/>
    <property type="project" value="InterPro"/>
</dbReference>
<proteinExistence type="predicted"/>
<dbReference type="GO" id="GO:0005634">
    <property type="term" value="C:nucleus"/>
    <property type="evidence" value="ECO:0007669"/>
    <property type="project" value="TreeGrafter"/>
</dbReference>
<dbReference type="AlphaFoldDB" id="A0A9W9I9V7"/>
<keyword evidence="3" id="KW-0805">Transcription regulation</keyword>
<dbReference type="GO" id="GO:0008270">
    <property type="term" value="F:zinc ion binding"/>
    <property type="evidence" value="ECO:0007669"/>
    <property type="project" value="InterPro"/>
</dbReference>
<dbReference type="OrthoDB" id="4337792at2759"/>
<keyword evidence="6" id="KW-0539">Nucleus</keyword>
<keyword evidence="2" id="KW-0862">Zinc</keyword>
<evidence type="ECO:0000256" key="7">
    <source>
        <dbReference type="SAM" id="MobiDB-lite"/>
    </source>
</evidence>
<feature type="domain" description="Xylanolytic transcriptional activator regulatory" evidence="8">
    <location>
        <begin position="242"/>
        <end position="444"/>
    </location>
</feature>
<evidence type="ECO:0000256" key="5">
    <source>
        <dbReference type="ARBA" id="ARBA00023163"/>
    </source>
</evidence>
<dbReference type="EMBL" id="JAPQKN010000003">
    <property type="protein sequence ID" value="KAJ5167582.1"/>
    <property type="molecule type" value="Genomic_DNA"/>
</dbReference>
<reference evidence="9" key="2">
    <citation type="journal article" date="2023" name="IMA Fungus">
        <title>Comparative genomic study of the Penicillium genus elucidates a diverse pangenome and 15 lateral gene transfer events.</title>
        <authorList>
            <person name="Petersen C."/>
            <person name="Sorensen T."/>
            <person name="Nielsen M.R."/>
            <person name="Sondergaard T.E."/>
            <person name="Sorensen J.L."/>
            <person name="Fitzpatrick D.A."/>
            <person name="Frisvad J.C."/>
            <person name="Nielsen K.L."/>
        </authorList>
    </citation>
    <scope>NUCLEOTIDE SEQUENCE</scope>
    <source>
        <strain evidence="9">IBT 26290</strain>
    </source>
</reference>
<dbReference type="GO" id="GO:0000978">
    <property type="term" value="F:RNA polymerase II cis-regulatory region sequence-specific DNA binding"/>
    <property type="evidence" value="ECO:0007669"/>
    <property type="project" value="TreeGrafter"/>
</dbReference>
<keyword evidence="10" id="KW-1185">Reference proteome</keyword>
<dbReference type="RefSeq" id="XP_056544043.1">
    <property type="nucleotide sequence ID" value="XM_056688488.1"/>
</dbReference>
<evidence type="ECO:0000256" key="1">
    <source>
        <dbReference type="ARBA" id="ARBA00022723"/>
    </source>
</evidence>
<feature type="region of interest" description="Disordered" evidence="7">
    <location>
        <begin position="66"/>
        <end position="100"/>
    </location>
</feature>
<keyword evidence="5" id="KW-0804">Transcription</keyword>
<evidence type="ECO:0000313" key="9">
    <source>
        <dbReference type="EMBL" id="KAJ5167582.1"/>
    </source>
</evidence>
<dbReference type="PANTHER" id="PTHR31944">
    <property type="entry name" value="HEME-RESPONSIVE ZINC FINGER TRANSCRIPTION FACTOR HAP1"/>
    <property type="match status" value="1"/>
</dbReference>